<proteinExistence type="predicted"/>
<dbReference type="AlphaFoldDB" id="A0A934J138"/>
<reference evidence="2" key="1">
    <citation type="submission" date="2020-12" db="EMBL/GenBank/DDBJ databases">
        <authorList>
            <person name="Huq M.A."/>
        </authorList>
    </citation>
    <scope>NUCLEOTIDE SEQUENCE</scope>
    <source>
        <strain evidence="2">MAHUQ-46</strain>
    </source>
</reference>
<feature type="transmembrane region" description="Helical" evidence="1">
    <location>
        <begin position="205"/>
        <end position="225"/>
    </location>
</feature>
<feature type="transmembrane region" description="Helical" evidence="1">
    <location>
        <begin position="52"/>
        <end position="74"/>
    </location>
</feature>
<keyword evidence="1" id="KW-1133">Transmembrane helix</keyword>
<evidence type="ECO:0000313" key="2">
    <source>
        <dbReference type="EMBL" id="MBJ6361364.1"/>
    </source>
</evidence>
<sequence length="268" mass="31144">MDHSASAPRREKAIISWLGITQMQYRNPILMLWWSAAFPGFGHILINQYWRGTLFTLVEVILNSLANINAAMVYSFSGRADMAKQLLNLHWAYGYLIFYLYTIWDTYKKAREFNVHHELADLENARIKNFLITPGDIHILERRNPVFASFWSFMLPGLGQLYNNRVMLGVYAVFWWFIYCRLSHILTSCYALFEQGVVQSTQLLSAQWLLFMPSVLWGAVYHSYLNALENNSLFKYEQKQFLAERYTGSSVFILEKTRGDEIAGSGTV</sequence>
<evidence type="ECO:0000256" key="1">
    <source>
        <dbReference type="SAM" id="Phobius"/>
    </source>
</evidence>
<name>A0A934J138_9BACL</name>
<keyword evidence="1" id="KW-0812">Transmembrane</keyword>
<feature type="transmembrane region" description="Helical" evidence="1">
    <location>
        <begin position="86"/>
        <end position="104"/>
    </location>
</feature>
<protein>
    <submittedName>
        <fullName evidence="2">Uncharacterized protein</fullName>
    </submittedName>
</protein>
<dbReference type="Proteomes" id="UP000640274">
    <property type="component" value="Unassembled WGS sequence"/>
</dbReference>
<evidence type="ECO:0000313" key="3">
    <source>
        <dbReference type="Proteomes" id="UP000640274"/>
    </source>
</evidence>
<keyword evidence="3" id="KW-1185">Reference proteome</keyword>
<dbReference type="RefSeq" id="WP_199018909.1">
    <property type="nucleotide sequence ID" value="NZ_JAELUP010000024.1"/>
</dbReference>
<organism evidence="2 3">
    <name type="scientific">Paenibacillus roseus</name>
    <dbReference type="NCBI Taxonomy" id="2798579"/>
    <lineage>
        <taxon>Bacteria</taxon>
        <taxon>Bacillati</taxon>
        <taxon>Bacillota</taxon>
        <taxon>Bacilli</taxon>
        <taxon>Bacillales</taxon>
        <taxon>Paenibacillaceae</taxon>
        <taxon>Paenibacillus</taxon>
    </lineage>
</organism>
<dbReference type="EMBL" id="JAELUP010000024">
    <property type="protein sequence ID" value="MBJ6361364.1"/>
    <property type="molecule type" value="Genomic_DNA"/>
</dbReference>
<feature type="transmembrane region" description="Helical" evidence="1">
    <location>
        <begin position="170"/>
        <end position="193"/>
    </location>
</feature>
<comment type="caution">
    <text evidence="2">The sequence shown here is derived from an EMBL/GenBank/DDBJ whole genome shotgun (WGS) entry which is preliminary data.</text>
</comment>
<gene>
    <name evidence="2" type="ORF">JFN88_08605</name>
</gene>
<keyword evidence="1" id="KW-0472">Membrane</keyword>
<feature type="transmembrane region" description="Helical" evidence="1">
    <location>
        <begin position="29"/>
        <end position="46"/>
    </location>
</feature>
<accession>A0A934J138</accession>